<keyword evidence="1" id="KW-0175">Coiled coil</keyword>
<evidence type="ECO:0000313" key="3">
    <source>
        <dbReference type="Proteomes" id="UP000324800"/>
    </source>
</evidence>
<dbReference type="EMBL" id="SNRW01016942">
    <property type="protein sequence ID" value="KAA6368843.1"/>
    <property type="molecule type" value="Genomic_DNA"/>
</dbReference>
<evidence type="ECO:0000313" key="2">
    <source>
        <dbReference type="EMBL" id="KAA6368843.1"/>
    </source>
</evidence>
<dbReference type="Proteomes" id="UP000324800">
    <property type="component" value="Unassembled WGS sequence"/>
</dbReference>
<dbReference type="PANTHER" id="PTHR16275:SF8">
    <property type="entry name" value="COILED-COIL DOMAIN-CONTAINING PROTEIN 40"/>
    <property type="match status" value="1"/>
</dbReference>
<sequence>MTINAIEMTINAIERDASRDKGKSESLSTAISTLQKILQKLQCETIDIEDKISNFLNEKLSINKFAKATTQKRENMLESVHGQDIEAANVMNKLERLKLNILNTYAHTGTHNKALEELLRLFKEKNAIIEKFEDEMRRKNDDIQKKQGEIDKQNRKFDDIMRNKKEKDMGPLETTKYNVTLEIKMKKQQYFEMERNWIYPQMALLSLIKANYYLESEISYTQAEHTIL</sequence>
<dbReference type="PANTHER" id="PTHR16275">
    <property type="entry name" value="COILED-COIL DOMAIN-CONTAINING PROTEIN 40"/>
    <property type="match status" value="1"/>
</dbReference>
<accession>A0A5J4UFB8</accession>
<dbReference type="GO" id="GO:0005737">
    <property type="term" value="C:cytoplasm"/>
    <property type="evidence" value="ECO:0007669"/>
    <property type="project" value="TreeGrafter"/>
</dbReference>
<comment type="caution">
    <text evidence="2">The sequence shown here is derived from an EMBL/GenBank/DDBJ whole genome shotgun (WGS) entry which is preliminary data.</text>
</comment>
<proteinExistence type="predicted"/>
<dbReference type="AlphaFoldDB" id="A0A5J4UFB8"/>
<feature type="coiled-coil region" evidence="1">
    <location>
        <begin position="115"/>
        <end position="163"/>
    </location>
</feature>
<evidence type="ECO:0000256" key="1">
    <source>
        <dbReference type="SAM" id="Coils"/>
    </source>
</evidence>
<reference evidence="2 3" key="1">
    <citation type="submission" date="2019-03" db="EMBL/GenBank/DDBJ databases">
        <title>Single cell metagenomics reveals metabolic interactions within the superorganism composed of flagellate Streblomastix strix and complex community of Bacteroidetes bacteria on its surface.</title>
        <authorList>
            <person name="Treitli S.C."/>
            <person name="Kolisko M."/>
            <person name="Husnik F."/>
            <person name="Keeling P."/>
            <person name="Hampl V."/>
        </authorList>
    </citation>
    <scope>NUCLEOTIDE SEQUENCE [LARGE SCALE GENOMIC DNA]</scope>
    <source>
        <strain evidence="2">ST1C</strain>
    </source>
</reference>
<dbReference type="GO" id="GO:0035082">
    <property type="term" value="P:axoneme assembly"/>
    <property type="evidence" value="ECO:0007669"/>
    <property type="project" value="InterPro"/>
</dbReference>
<organism evidence="2 3">
    <name type="scientific">Streblomastix strix</name>
    <dbReference type="NCBI Taxonomy" id="222440"/>
    <lineage>
        <taxon>Eukaryota</taxon>
        <taxon>Metamonada</taxon>
        <taxon>Preaxostyla</taxon>
        <taxon>Oxymonadida</taxon>
        <taxon>Streblomastigidae</taxon>
        <taxon>Streblomastix</taxon>
    </lineage>
</organism>
<gene>
    <name evidence="2" type="ORF">EZS28_035629</name>
</gene>
<protein>
    <submittedName>
        <fullName evidence="2">Uncharacterized protein</fullName>
    </submittedName>
</protein>
<name>A0A5J4UFB8_9EUKA</name>
<dbReference type="OrthoDB" id="188741at2759"/>
<dbReference type="InterPro" id="IPR037386">
    <property type="entry name" value="CCDC40"/>
</dbReference>